<feature type="signal peptide" evidence="1">
    <location>
        <begin position="1"/>
        <end position="25"/>
    </location>
</feature>
<protein>
    <submittedName>
        <fullName evidence="2">Uncharacterized protein</fullName>
    </submittedName>
</protein>
<evidence type="ECO:0000313" key="3">
    <source>
        <dbReference type="Proteomes" id="UP000827721"/>
    </source>
</evidence>
<keyword evidence="1" id="KW-0732">Signal</keyword>
<accession>A0ABQ8GXF1</accession>
<dbReference type="Proteomes" id="UP000827721">
    <property type="component" value="Unassembled WGS sequence"/>
</dbReference>
<organism evidence="2 3">
    <name type="scientific">Xanthoceras sorbifolium</name>
    <dbReference type="NCBI Taxonomy" id="99658"/>
    <lineage>
        <taxon>Eukaryota</taxon>
        <taxon>Viridiplantae</taxon>
        <taxon>Streptophyta</taxon>
        <taxon>Embryophyta</taxon>
        <taxon>Tracheophyta</taxon>
        <taxon>Spermatophyta</taxon>
        <taxon>Magnoliopsida</taxon>
        <taxon>eudicotyledons</taxon>
        <taxon>Gunneridae</taxon>
        <taxon>Pentapetalae</taxon>
        <taxon>rosids</taxon>
        <taxon>malvids</taxon>
        <taxon>Sapindales</taxon>
        <taxon>Sapindaceae</taxon>
        <taxon>Xanthoceroideae</taxon>
        <taxon>Xanthoceras</taxon>
    </lineage>
</organism>
<dbReference type="EMBL" id="JAFEMO010000518">
    <property type="protein sequence ID" value="KAH7511648.1"/>
    <property type="molecule type" value="Genomic_DNA"/>
</dbReference>
<evidence type="ECO:0000313" key="2">
    <source>
        <dbReference type="EMBL" id="KAH7511648.1"/>
    </source>
</evidence>
<name>A0ABQ8GXF1_9ROSI</name>
<feature type="chain" id="PRO_5045514050" evidence="1">
    <location>
        <begin position="26"/>
        <end position="70"/>
    </location>
</feature>
<proteinExistence type="predicted"/>
<comment type="caution">
    <text evidence="2">The sequence shown here is derived from an EMBL/GenBank/DDBJ whole genome shotgun (WGS) entry which is preliminary data.</text>
</comment>
<gene>
    <name evidence="2" type="ORF">JRO89_XSUnG0184500</name>
</gene>
<evidence type="ECO:0000256" key="1">
    <source>
        <dbReference type="SAM" id="SignalP"/>
    </source>
</evidence>
<reference evidence="2 3" key="1">
    <citation type="submission" date="2021-02" db="EMBL/GenBank/DDBJ databases">
        <title>Plant Genome Project.</title>
        <authorList>
            <person name="Zhang R.-G."/>
        </authorList>
    </citation>
    <scope>NUCLEOTIDE SEQUENCE [LARGE SCALE GENOMIC DNA]</scope>
    <source>
        <tissue evidence="2">Leaves</tissue>
    </source>
</reference>
<keyword evidence="3" id="KW-1185">Reference proteome</keyword>
<sequence length="70" mass="8375">MKVKVAVKMIFCLLLINQYQSLVSARPHFAGLMEDMKGRQVHDQEQLPRWWSEDYSLPRRRQPVHNELKP</sequence>